<organism evidence="1 2">
    <name type="scientific">Danio rerio</name>
    <name type="common">Zebrafish</name>
    <name type="synonym">Brachydanio rerio</name>
    <dbReference type="NCBI Taxonomy" id="7955"/>
    <lineage>
        <taxon>Eukaryota</taxon>
        <taxon>Metazoa</taxon>
        <taxon>Chordata</taxon>
        <taxon>Craniata</taxon>
        <taxon>Vertebrata</taxon>
        <taxon>Euteleostomi</taxon>
        <taxon>Actinopterygii</taxon>
        <taxon>Neopterygii</taxon>
        <taxon>Teleostei</taxon>
        <taxon>Ostariophysi</taxon>
        <taxon>Cypriniformes</taxon>
        <taxon>Danionidae</taxon>
        <taxon>Danioninae</taxon>
        <taxon>Danio</taxon>
    </lineage>
</organism>
<reference evidence="2" key="3">
    <citation type="journal article" date="2019" name="Front. Neurosci.">
        <title>Expression of Protein-Coding Gene Orthologs in Zebrafish and Mouse Inner Ear Non-sensory Supporting Cells.</title>
        <authorList>
            <person name="Giffen K.P."/>
            <person name="Liu H."/>
            <person name="Kramer K.L."/>
            <person name="He D.Z."/>
        </authorList>
    </citation>
    <scope>NUCLEOTIDE SEQUENCE</scope>
</reference>
<dbReference type="Proteomes" id="UP000000437">
    <property type="component" value="Chromosome 6"/>
</dbReference>
<dbReference type="RefSeq" id="NP_001018530.1">
    <property type="nucleotide sequence ID" value="NM_001020694.1"/>
</dbReference>
<gene>
    <name evidence="2" type="primary">wbp4</name>
    <name evidence="2" type="synonym">zgc:112384</name>
</gene>
<reference evidence="2" key="1">
    <citation type="journal article" date="2015" name="Nat. Commun.">
        <title>RFX transcription factors are essential for hearing in mice.</title>
        <authorList>
            <person name="Elkon R."/>
            <person name="Milon B."/>
            <person name="Morrison L."/>
            <person name="Shah M."/>
            <person name="Vijayakumar S."/>
            <person name="Racherla M."/>
            <person name="Leitch C.C."/>
            <person name="Silipino L."/>
            <person name="Hadi S."/>
            <person name="Weiss-Gayet M."/>
            <person name="Barras E."/>
            <person name="Schmid C.D."/>
            <person name="Ait-Lounis A."/>
            <person name="Barnes A."/>
            <person name="Song Y."/>
            <person name="Eisenman D.J."/>
            <person name="Eliyahu E."/>
            <person name="Frolenkov G.I."/>
            <person name="Strome S.E."/>
            <person name="Durand B."/>
            <person name="Zaghloul N.A."/>
            <person name="Jones S.M."/>
            <person name="Reith W."/>
            <person name="Hertzano R."/>
        </authorList>
    </citation>
    <scope>NUCLEOTIDE SEQUENCE</scope>
</reference>
<evidence type="ECO:0000313" key="2">
    <source>
        <dbReference type="RefSeq" id="NP_001018530.1"/>
    </source>
</evidence>
<accession>A0AC36HI11</accession>
<evidence type="ECO:0000313" key="1">
    <source>
        <dbReference type="Proteomes" id="UP000000437"/>
    </source>
</evidence>
<keyword evidence="1" id="KW-1185">Reference proteome</keyword>
<proteinExistence type="predicted"/>
<reference evidence="2" key="4">
    <citation type="submission" date="2025-08" db="UniProtKB">
        <authorList>
            <consortium name="RefSeq"/>
        </authorList>
    </citation>
    <scope>IDENTIFICATION</scope>
</reference>
<name>A0AC36HI11_DANRE</name>
<sequence>MADYWKSQPRKFCQYCKCWIADNKPSVEFHERGKNHKENVAAKIQEIRKKSVAKAKQEKKMSKDFAAMEDAAQKAYEEDLKRLAGHTSGESVCSAKAPAEAPVRKQKKLKPSAVKPRSDPSSSSRTQAWVSGTTADGLLYYYNTLTAESQWEKPDGFVDECVSSTAGQTQQESSGSAWMEAVSPDGFTYYYNTESGESSWEKPEELSSDDVSPPGVDSPRKEIESAALDRSSPAQPEHTAEDKAEDTAEADDNTPSSGPKISFRKRKEEPSQTPADGAEQKSSDDGAGGEQKQEDSGVSEAAVEAEVEKAAVVEPVVVEEVRPVKRARTTNPYGAWEQIQIQPDPYESVDLQLPQVEVCVQSPAAAPQTSPRSFKERSISSLGADSSAGASFRKRKTENGKPRSLRQRAQDD</sequence>
<reference evidence="2" key="2">
    <citation type="journal article" date="2016" name="BMC Genomics">
        <title>Gene evolution and gene expression after whole genome duplication in fish: the PhyloFish database.</title>
        <authorList>
            <person name="Pasquier J."/>
            <person name="Cabau C."/>
            <person name="Nguyen T."/>
            <person name="Jouanno E."/>
            <person name="Severac D."/>
            <person name="Braasch I."/>
            <person name="Journot L."/>
            <person name="Pontarotti P."/>
            <person name="Klopp C."/>
            <person name="Postlethwait J.H."/>
            <person name="Guiguen Y."/>
            <person name="Bobe J."/>
        </authorList>
    </citation>
    <scope>NUCLEOTIDE SEQUENCE</scope>
</reference>
<protein>
    <submittedName>
        <fullName evidence="2">WW domain-binding protein 4</fullName>
    </submittedName>
</protein>